<feature type="transmembrane region" description="Helical" evidence="6">
    <location>
        <begin position="216"/>
        <end position="236"/>
    </location>
</feature>
<dbReference type="Pfam" id="PF03631">
    <property type="entry name" value="Virul_fac_BrkB"/>
    <property type="match status" value="1"/>
</dbReference>
<gene>
    <name evidence="7" type="ORF">ACFFGY_05260</name>
</gene>
<sequence>MFGKVWSLIKDTVEGYINDECLSRGAAIAYYTIFSIAPLLIIMTAIAGFFFGDEAVHGALDDQLRGMLGQDAAGAVQEMVKGASNKTSSTIATIVGIVTLLVTASGVFGELQASLNAIWKTEPPAAGTETTVTRLVRAKAASMGLVAATGFLLVVSLVVSAGISAVSTWLQGRMPGVTLLISAVNIAVSLGIITVLFAAMYKVLPDHHMEWKDVGVGAFVTAILFTIGKSLIGWYLGSSNMATSYGAASALVIILLWVYYSSQIFLMGAEFTRAYAGQEGSHQHAPVPADKKDAPTARRIAPAPASSLATPAPLVPKTSAVWSVLGVASMLRTASQQLRRKPSHVPDSFREPASH</sequence>
<name>A0ABV6JPJ3_9PROT</name>
<keyword evidence="2" id="KW-1003">Cell membrane</keyword>
<feature type="transmembrane region" description="Helical" evidence="6">
    <location>
        <begin position="242"/>
        <end position="260"/>
    </location>
</feature>
<dbReference type="RefSeq" id="WP_377043367.1">
    <property type="nucleotide sequence ID" value="NZ_JBHLUN010000004.1"/>
</dbReference>
<feature type="transmembrane region" description="Helical" evidence="6">
    <location>
        <begin position="144"/>
        <end position="167"/>
    </location>
</feature>
<evidence type="ECO:0000256" key="1">
    <source>
        <dbReference type="ARBA" id="ARBA00004651"/>
    </source>
</evidence>
<dbReference type="Proteomes" id="UP001589865">
    <property type="component" value="Unassembled WGS sequence"/>
</dbReference>
<comment type="caution">
    <text evidence="7">The sequence shown here is derived from an EMBL/GenBank/DDBJ whole genome shotgun (WGS) entry which is preliminary data.</text>
</comment>
<protein>
    <submittedName>
        <fullName evidence="7">YihY/virulence factor BrkB family protein</fullName>
    </submittedName>
</protein>
<dbReference type="PIRSF" id="PIRSF035875">
    <property type="entry name" value="RNase_BN"/>
    <property type="match status" value="1"/>
</dbReference>
<keyword evidence="4 6" id="KW-1133">Transmembrane helix</keyword>
<dbReference type="NCBIfam" id="TIGR00765">
    <property type="entry name" value="yihY_not_rbn"/>
    <property type="match status" value="1"/>
</dbReference>
<feature type="transmembrane region" description="Helical" evidence="6">
    <location>
        <begin position="91"/>
        <end position="111"/>
    </location>
</feature>
<comment type="subcellular location">
    <subcellularLocation>
        <location evidence="1">Cell membrane</location>
        <topology evidence="1">Multi-pass membrane protein</topology>
    </subcellularLocation>
</comment>
<dbReference type="InterPro" id="IPR017039">
    <property type="entry name" value="Virul_fac_BrkB"/>
</dbReference>
<evidence type="ECO:0000256" key="5">
    <source>
        <dbReference type="ARBA" id="ARBA00023136"/>
    </source>
</evidence>
<keyword evidence="3 6" id="KW-0812">Transmembrane</keyword>
<feature type="transmembrane region" description="Helical" evidence="6">
    <location>
        <begin position="179"/>
        <end position="204"/>
    </location>
</feature>
<evidence type="ECO:0000313" key="7">
    <source>
        <dbReference type="EMBL" id="MFC0407646.1"/>
    </source>
</evidence>
<accession>A0ABV6JPJ3</accession>
<dbReference type="PANTHER" id="PTHR30213:SF1">
    <property type="entry name" value="INNER MEMBRANE PROTEIN YHJD"/>
    <property type="match status" value="1"/>
</dbReference>
<keyword evidence="5 6" id="KW-0472">Membrane</keyword>
<evidence type="ECO:0000256" key="2">
    <source>
        <dbReference type="ARBA" id="ARBA00022475"/>
    </source>
</evidence>
<evidence type="ECO:0000313" key="8">
    <source>
        <dbReference type="Proteomes" id="UP001589865"/>
    </source>
</evidence>
<feature type="transmembrane region" description="Helical" evidence="6">
    <location>
        <begin position="28"/>
        <end position="51"/>
    </location>
</feature>
<dbReference type="PANTHER" id="PTHR30213">
    <property type="entry name" value="INNER MEMBRANE PROTEIN YHJD"/>
    <property type="match status" value="1"/>
</dbReference>
<organism evidence="7 8">
    <name type="scientific">Roseomonas elaeocarpi</name>
    <dbReference type="NCBI Taxonomy" id="907779"/>
    <lineage>
        <taxon>Bacteria</taxon>
        <taxon>Pseudomonadati</taxon>
        <taxon>Pseudomonadota</taxon>
        <taxon>Alphaproteobacteria</taxon>
        <taxon>Acetobacterales</taxon>
        <taxon>Roseomonadaceae</taxon>
        <taxon>Roseomonas</taxon>
    </lineage>
</organism>
<keyword evidence="8" id="KW-1185">Reference proteome</keyword>
<evidence type="ECO:0000256" key="3">
    <source>
        <dbReference type="ARBA" id="ARBA00022692"/>
    </source>
</evidence>
<dbReference type="EMBL" id="JBHLUN010000004">
    <property type="protein sequence ID" value="MFC0407646.1"/>
    <property type="molecule type" value="Genomic_DNA"/>
</dbReference>
<reference evidence="7 8" key="1">
    <citation type="submission" date="2024-09" db="EMBL/GenBank/DDBJ databases">
        <authorList>
            <person name="Sun Q."/>
            <person name="Mori K."/>
        </authorList>
    </citation>
    <scope>NUCLEOTIDE SEQUENCE [LARGE SCALE GENOMIC DNA]</scope>
    <source>
        <strain evidence="7 8">TBRC 5777</strain>
    </source>
</reference>
<evidence type="ECO:0000256" key="4">
    <source>
        <dbReference type="ARBA" id="ARBA00022989"/>
    </source>
</evidence>
<proteinExistence type="predicted"/>
<evidence type="ECO:0000256" key="6">
    <source>
        <dbReference type="SAM" id="Phobius"/>
    </source>
</evidence>